<dbReference type="SUPFAM" id="SSF53850">
    <property type="entry name" value="Periplasmic binding protein-like II"/>
    <property type="match status" value="1"/>
</dbReference>
<evidence type="ECO:0000256" key="4">
    <source>
        <dbReference type="SAM" id="Phobius"/>
    </source>
</evidence>
<proteinExistence type="inferred from homology"/>
<dbReference type="GO" id="GO:1904680">
    <property type="term" value="F:peptide transmembrane transporter activity"/>
    <property type="evidence" value="ECO:0007669"/>
    <property type="project" value="TreeGrafter"/>
</dbReference>
<keyword evidence="4" id="KW-1133">Transmembrane helix</keyword>
<dbReference type="EMBL" id="PFAH01000002">
    <property type="protein sequence ID" value="PIR98253.1"/>
    <property type="molecule type" value="Genomic_DNA"/>
</dbReference>
<reference evidence="7" key="1">
    <citation type="submission" date="2017-09" db="EMBL/GenBank/DDBJ databases">
        <title>Depth-based differentiation of microbial function through sediment-hosted aquifers and enrichment of novel symbionts in the deep terrestrial subsurface.</title>
        <authorList>
            <person name="Probst A.J."/>
            <person name="Ladd B."/>
            <person name="Jarett J.K."/>
            <person name="Geller-Mcgrath D.E."/>
            <person name="Sieber C.M.K."/>
            <person name="Emerson J.B."/>
            <person name="Anantharaman K."/>
            <person name="Thomas B.C."/>
            <person name="Malmstrom R."/>
            <person name="Stieglmeier M."/>
            <person name="Klingl A."/>
            <person name="Woyke T."/>
            <person name="Ryan C.M."/>
            <person name="Banfield J.F."/>
        </authorList>
    </citation>
    <scope>NUCLEOTIDE SEQUENCE [LARGE SCALE GENOMIC DNA]</scope>
</reference>
<comment type="caution">
    <text evidence="6">The sequence shown here is derived from an EMBL/GenBank/DDBJ whole genome shotgun (WGS) entry which is preliminary data.</text>
</comment>
<keyword evidence="4" id="KW-0472">Membrane</keyword>
<feature type="domain" description="Death" evidence="5">
    <location>
        <begin position="370"/>
        <end position="460"/>
    </location>
</feature>
<dbReference type="PANTHER" id="PTHR30290:SF9">
    <property type="entry name" value="OLIGOPEPTIDE-BINDING PROTEIN APPA"/>
    <property type="match status" value="1"/>
</dbReference>
<organism evidence="6 7">
    <name type="scientific">Candidatus Colwellbacteria bacterium CG10_big_fil_rev_8_21_14_0_10_42_22</name>
    <dbReference type="NCBI Taxonomy" id="1974540"/>
    <lineage>
        <taxon>Bacteria</taxon>
        <taxon>Candidatus Colwelliibacteriota</taxon>
    </lineage>
</organism>
<dbReference type="Gene3D" id="3.10.105.10">
    <property type="entry name" value="Dipeptide-binding Protein, Domain 3"/>
    <property type="match status" value="2"/>
</dbReference>
<keyword evidence="2" id="KW-0813">Transport</keyword>
<dbReference type="InterPro" id="IPR039424">
    <property type="entry name" value="SBP_5"/>
</dbReference>
<dbReference type="PROSITE" id="PS50017">
    <property type="entry name" value="DEATH_DOMAIN"/>
    <property type="match status" value="1"/>
</dbReference>
<gene>
    <name evidence="6" type="ORF">COT89_00910</name>
</gene>
<dbReference type="InterPro" id="IPR030678">
    <property type="entry name" value="Peptide/Ni-bd"/>
</dbReference>
<dbReference type="Proteomes" id="UP000231466">
    <property type="component" value="Unassembled WGS sequence"/>
</dbReference>
<dbReference type="GO" id="GO:0015833">
    <property type="term" value="P:peptide transport"/>
    <property type="evidence" value="ECO:0007669"/>
    <property type="project" value="TreeGrafter"/>
</dbReference>
<evidence type="ECO:0000256" key="2">
    <source>
        <dbReference type="ARBA" id="ARBA00022448"/>
    </source>
</evidence>
<dbReference type="GO" id="GO:0007165">
    <property type="term" value="P:signal transduction"/>
    <property type="evidence" value="ECO:0007669"/>
    <property type="project" value="InterPro"/>
</dbReference>
<dbReference type="InterPro" id="IPR000914">
    <property type="entry name" value="SBP_5_dom"/>
</dbReference>
<feature type="transmembrane region" description="Helical" evidence="4">
    <location>
        <begin position="21"/>
        <end position="43"/>
    </location>
</feature>
<dbReference type="AlphaFoldDB" id="A0A2H0VGQ6"/>
<dbReference type="Pfam" id="PF00496">
    <property type="entry name" value="SBP_bac_5"/>
    <property type="match status" value="1"/>
</dbReference>
<protein>
    <recommendedName>
        <fullName evidence="5">Death domain-containing protein</fullName>
    </recommendedName>
</protein>
<dbReference type="Gene3D" id="3.90.76.10">
    <property type="entry name" value="Dipeptide-binding Protein, Domain 1"/>
    <property type="match status" value="1"/>
</dbReference>
<comment type="similarity">
    <text evidence="1">Belongs to the bacterial solute-binding protein 5 family.</text>
</comment>
<evidence type="ECO:0000313" key="6">
    <source>
        <dbReference type="EMBL" id="PIR98253.1"/>
    </source>
</evidence>
<evidence type="ECO:0000259" key="5">
    <source>
        <dbReference type="PROSITE" id="PS50017"/>
    </source>
</evidence>
<name>A0A2H0VGQ6_9BACT</name>
<dbReference type="Gene3D" id="3.40.190.10">
    <property type="entry name" value="Periplasmic binding protein-like II"/>
    <property type="match status" value="1"/>
</dbReference>
<evidence type="ECO:0000256" key="3">
    <source>
        <dbReference type="ARBA" id="ARBA00022729"/>
    </source>
</evidence>
<accession>A0A2H0VGQ6</accession>
<sequence>MKIFFKNPLPKIVKVLSKRERFVFYLSAILLVASSITYGSYIIKTHAYVIPAHGGTYREGIVGQPAFINPILPTGASTETDRTLSRLIFASLAEMAETIKHSDDGKTWNVRLKEGIFWHDGEKVTADDVVYTIDIIHNPEIRSWLQGSFNGVTATRVSELEVQFDLQNGYAFFEEDHLSSLRPIPKHIFVDIPVINFTRSSFGLAPIGSGPYKAVSHEKDSRGFIESFTLKVNKEYFKGAPYIDRLVFKFYKKDSELISGYNLGKIDGFGLSTVEPLSERPIIIRHQVHPITSSRYYAIFINQNLAPNALSERSVRGALSTSIDRENIIKDILDGRGEPFFGPTKQSPKPTTNFSTESLEGLNLKIIVPDEAFLVSTAEEVKKDWELLGVKVELITRSIRDIQEDVLRNTDYEMILFGNIIKESNDLFAFWHSSKKFFPDQNLALYDNDEVDNLLETYRKTFSIETRNRVLKEISNEIASDIPAIFLYSPDYVYVSTPTLGGFDNERRINTIDDRFSNITDWFVKSKRSLRKPIVNEGQ</sequence>
<dbReference type="CDD" id="cd00995">
    <property type="entry name" value="PBP2_NikA_DppA_OppA_like"/>
    <property type="match status" value="1"/>
</dbReference>
<evidence type="ECO:0000313" key="7">
    <source>
        <dbReference type="Proteomes" id="UP000231466"/>
    </source>
</evidence>
<dbReference type="InterPro" id="IPR000488">
    <property type="entry name" value="Death_dom"/>
</dbReference>
<keyword evidence="4" id="KW-0812">Transmembrane</keyword>
<dbReference type="GO" id="GO:0043190">
    <property type="term" value="C:ATP-binding cassette (ABC) transporter complex"/>
    <property type="evidence" value="ECO:0007669"/>
    <property type="project" value="InterPro"/>
</dbReference>
<dbReference type="GO" id="GO:0042597">
    <property type="term" value="C:periplasmic space"/>
    <property type="evidence" value="ECO:0007669"/>
    <property type="project" value="UniProtKB-ARBA"/>
</dbReference>
<dbReference type="PANTHER" id="PTHR30290">
    <property type="entry name" value="PERIPLASMIC BINDING COMPONENT OF ABC TRANSPORTER"/>
    <property type="match status" value="1"/>
</dbReference>
<dbReference type="PIRSF" id="PIRSF002741">
    <property type="entry name" value="MppA"/>
    <property type="match status" value="1"/>
</dbReference>
<keyword evidence="3" id="KW-0732">Signal</keyword>
<evidence type="ECO:0000256" key="1">
    <source>
        <dbReference type="ARBA" id="ARBA00005695"/>
    </source>
</evidence>